<name>A0ABT2ZLK0_9RHOB</name>
<dbReference type="SUPFAM" id="SSF160909">
    <property type="entry name" value="ATP12-like"/>
    <property type="match status" value="1"/>
</dbReference>
<evidence type="ECO:0000256" key="1">
    <source>
        <dbReference type="ARBA" id="ARBA00008231"/>
    </source>
</evidence>
<comment type="similarity">
    <text evidence="1">Belongs to the ATP12 family.</text>
</comment>
<dbReference type="InterPro" id="IPR042272">
    <property type="entry name" value="ATP12_ATP_synth-F1-assembly_N"/>
</dbReference>
<dbReference type="PANTHER" id="PTHR21013:SF10">
    <property type="entry name" value="ATP SYNTHASE MITOCHONDRIAL F1 COMPLEX ASSEMBLY FACTOR 2"/>
    <property type="match status" value="1"/>
</dbReference>
<comment type="caution">
    <text evidence="4">The sequence shown here is derived from an EMBL/GenBank/DDBJ whole genome shotgun (WGS) entry which is preliminary data.</text>
</comment>
<dbReference type="Proteomes" id="UP001652564">
    <property type="component" value="Unassembled WGS sequence"/>
</dbReference>
<dbReference type="PANTHER" id="PTHR21013">
    <property type="entry name" value="ATP SYNTHASE MITOCHONDRIAL F1 COMPLEX ASSEMBLY FACTOR 2/ATP12 PROTEIN, MITOCHONDRIAL PRECURSOR"/>
    <property type="match status" value="1"/>
</dbReference>
<proteinExistence type="inferred from homology"/>
<dbReference type="InterPro" id="IPR011419">
    <property type="entry name" value="ATP12_ATP_synth-F1-assembly"/>
</dbReference>
<dbReference type="Gene3D" id="3.30.2180.10">
    <property type="entry name" value="ATP12-like"/>
    <property type="match status" value="1"/>
</dbReference>
<dbReference type="RefSeq" id="WP_263739211.1">
    <property type="nucleotide sequence ID" value="NZ_JAOWKZ010000002.1"/>
</dbReference>
<keyword evidence="3" id="KW-0143">Chaperone</keyword>
<protein>
    <submittedName>
        <fullName evidence="4">ATPase</fullName>
    </submittedName>
</protein>
<evidence type="ECO:0000313" key="5">
    <source>
        <dbReference type="Proteomes" id="UP001652564"/>
    </source>
</evidence>
<organism evidence="4 5">
    <name type="scientific">Albidovulum litorale</name>
    <dbReference type="NCBI Taxonomy" id="2984134"/>
    <lineage>
        <taxon>Bacteria</taxon>
        <taxon>Pseudomonadati</taxon>
        <taxon>Pseudomonadota</taxon>
        <taxon>Alphaproteobacteria</taxon>
        <taxon>Rhodobacterales</taxon>
        <taxon>Paracoccaceae</taxon>
        <taxon>Albidovulum</taxon>
    </lineage>
</organism>
<dbReference type="EMBL" id="JAOWKZ010000002">
    <property type="protein sequence ID" value="MCV2872010.1"/>
    <property type="molecule type" value="Genomic_DNA"/>
</dbReference>
<sequence>MSGWKAKRFWKAVTVVGTEGGFTVLLDARPVRTPAKAPLLLPRRAMAEAIAAEWEAVEEAVDPRVMPVTRRANAAIDKVALQFEEVAQLVADYGGSDLICYRAEAPEALAEAQAQAWDPLLDWAADTFSARLRVTRGVVPVAQPADCLDRLTAAVRATTPFQLTALYDLVGLSGSLILGLAAARGEFDAESLWKLSRLDEDWQAEQWGEDEEASATAALKREDFLLARHFWELSRPLAE</sequence>
<evidence type="ECO:0000313" key="4">
    <source>
        <dbReference type="EMBL" id="MCV2872010.1"/>
    </source>
</evidence>
<reference evidence="4 5" key="1">
    <citation type="submission" date="2022-10" db="EMBL/GenBank/DDBJ databases">
        <title>Defluviimonas sp. nov., isolated from ocean surface sediments.</title>
        <authorList>
            <person name="He W."/>
            <person name="Wang L."/>
            <person name="Zhang D.-F."/>
        </authorList>
    </citation>
    <scope>NUCLEOTIDE SEQUENCE [LARGE SCALE GENOMIC DNA]</scope>
    <source>
        <strain evidence="4 5">WL0050</strain>
    </source>
</reference>
<evidence type="ECO:0000256" key="3">
    <source>
        <dbReference type="ARBA" id="ARBA00023186"/>
    </source>
</evidence>
<evidence type="ECO:0000256" key="2">
    <source>
        <dbReference type="ARBA" id="ARBA00022946"/>
    </source>
</evidence>
<dbReference type="Pfam" id="PF07542">
    <property type="entry name" value="ATP12"/>
    <property type="match status" value="1"/>
</dbReference>
<dbReference type="Gene3D" id="1.10.3580.10">
    <property type="entry name" value="ATP12 ATPase"/>
    <property type="match status" value="1"/>
</dbReference>
<accession>A0ABT2ZLK0</accession>
<keyword evidence="2" id="KW-0809">Transit peptide</keyword>
<dbReference type="InterPro" id="IPR023335">
    <property type="entry name" value="ATP12_ortho_dom_sf"/>
</dbReference>
<keyword evidence="5" id="KW-1185">Reference proteome</keyword>
<gene>
    <name evidence="4" type="ORF">OEZ71_06850</name>
</gene>